<dbReference type="Proteomes" id="UP000290289">
    <property type="component" value="Chromosome 5"/>
</dbReference>
<proteinExistence type="predicted"/>
<accession>A0A498JZH7</accession>
<sequence length="178" mass="20176">MLHLGTYSFTSQNMKCFKLRQCPLGNGTIDTPKSTLFLVQGQECKICINAPNLSKATIMLEKDWDRYTTSSFQASSCIRKFLANFSCCEKLQTVYVTDPEAPIFPDSMREELSPPLPSLKHLKVLSKCSPKLVKDYGLTDYLLKKSCGGIGREERVRQKKPGKTLNCRLKQDLAEKER</sequence>
<dbReference type="AlphaFoldDB" id="A0A498JZH7"/>
<keyword evidence="2" id="KW-1185">Reference proteome</keyword>
<organism evidence="1 2">
    <name type="scientific">Malus domestica</name>
    <name type="common">Apple</name>
    <name type="synonym">Pyrus malus</name>
    <dbReference type="NCBI Taxonomy" id="3750"/>
    <lineage>
        <taxon>Eukaryota</taxon>
        <taxon>Viridiplantae</taxon>
        <taxon>Streptophyta</taxon>
        <taxon>Embryophyta</taxon>
        <taxon>Tracheophyta</taxon>
        <taxon>Spermatophyta</taxon>
        <taxon>Magnoliopsida</taxon>
        <taxon>eudicotyledons</taxon>
        <taxon>Gunneridae</taxon>
        <taxon>Pentapetalae</taxon>
        <taxon>rosids</taxon>
        <taxon>fabids</taxon>
        <taxon>Rosales</taxon>
        <taxon>Rosaceae</taxon>
        <taxon>Amygdaloideae</taxon>
        <taxon>Maleae</taxon>
        <taxon>Malus</taxon>
    </lineage>
</organism>
<evidence type="ECO:0000313" key="2">
    <source>
        <dbReference type="Proteomes" id="UP000290289"/>
    </source>
</evidence>
<evidence type="ECO:0000313" key="1">
    <source>
        <dbReference type="EMBL" id="RXH99114.1"/>
    </source>
</evidence>
<gene>
    <name evidence="1" type="ORF">DVH24_011439</name>
</gene>
<protein>
    <submittedName>
        <fullName evidence="1">Uncharacterized protein</fullName>
    </submittedName>
</protein>
<reference evidence="1 2" key="1">
    <citation type="submission" date="2018-10" db="EMBL/GenBank/DDBJ databases">
        <title>A high-quality apple genome assembly.</title>
        <authorList>
            <person name="Hu J."/>
        </authorList>
    </citation>
    <scope>NUCLEOTIDE SEQUENCE [LARGE SCALE GENOMIC DNA]</scope>
    <source>
        <strain evidence="2">cv. HFTH1</strain>
        <tissue evidence="1">Young leaf</tissue>
    </source>
</reference>
<dbReference type="EMBL" id="RDQH01000331">
    <property type="protein sequence ID" value="RXH99114.1"/>
    <property type="molecule type" value="Genomic_DNA"/>
</dbReference>
<name>A0A498JZH7_MALDO</name>
<comment type="caution">
    <text evidence="1">The sequence shown here is derived from an EMBL/GenBank/DDBJ whole genome shotgun (WGS) entry which is preliminary data.</text>
</comment>